<organism evidence="1">
    <name type="scientific">marine metagenome</name>
    <dbReference type="NCBI Taxonomy" id="408172"/>
    <lineage>
        <taxon>unclassified sequences</taxon>
        <taxon>metagenomes</taxon>
        <taxon>ecological metagenomes</taxon>
    </lineage>
</organism>
<name>A0A382FJM4_9ZZZZ</name>
<protein>
    <submittedName>
        <fullName evidence="1">Uncharacterized protein</fullName>
    </submittedName>
</protein>
<reference evidence="1" key="1">
    <citation type="submission" date="2018-05" db="EMBL/GenBank/DDBJ databases">
        <authorList>
            <person name="Lanie J.A."/>
            <person name="Ng W.-L."/>
            <person name="Kazmierczak K.M."/>
            <person name="Andrzejewski T.M."/>
            <person name="Davidsen T.M."/>
            <person name="Wayne K.J."/>
            <person name="Tettelin H."/>
            <person name="Glass J.I."/>
            <person name="Rusch D."/>
            <person name="Podicherti R."/>
            <person name="Tsui H.-C.T."/>
            <person name="Winkler M.E."/>
        </authorList>
    </citation>
    <scope>NUCLEOTIDE SEQUENCE</scope>
</reference>
<gene>
    <name evidence="1" type="ORF">METZ01_LOCUS215181</name>
</gene>
<dbReference type="EMBL" id="UINC01049950">
    <property type="protein sequence ID" value="SVB62327.1"/>
    <property type="molecule type" value="Genomic_DNA"/>
</dbReference>
<dbReference type="AlphaFoldDB" id="A0A382FJM4"/>
<sequence length="59" mass="6832">MEEIKHKYENRTERATLTDKELTEILDQTSSASDILNISALFEAVLAIWCLDCWKGRKC</sequence>
<evidence type="ECO:0000313" key="1">
    <source>
        <dbReference type="EMBL" id="SVB62327.1"/>
    </source>
</evidence>
<accession>A0A382FJM4</accession>
<proteinExistence type="predicted"/>